<feature type="domain" description="Luciferase-like" evidence="5">
    <location>
        <begin position="19"/>
        <end position="253"/>
    </location>
</feature>
<dbReference type="InterPro" id="IPR011251">
    <property type="entry name" value="Luciferase-like_dom"/>
</dbReference>
<dbReference type="Gene3D" id="3.20.20.30">
    <property type="entry name" value="Luciferase-like domain"/>
    <property type="match status" value="1"/>
</dbReference>
<dbReference type="GO" id="GO:0008726">
    <property type="term" value="F:alkanesulfonate monooxygenase activity"/>
    <property type="evidence" value="ECO:0007669"/>
    <property type="project" value="TreeGrafter"/>
</dbReference>
<keyword evidence="2" id="KW-0288">FMN</keyword>
<gene>
    <name evidence="6" type="ORF">MPHL21000_05850</name>
</gene>
<dbReference type="InterPro" id="IPR019921">
    <property type="entry name" value="Lucif-like_OxRdtase_Rv2161c"/>
</dbReference>
<dbReference type="GO" id="GO:0046306">
    <property type="term" value="P:alkanesulfonate catabolic process"/>
    <property type="evidence" value="ECO:0007669"/>
    <property type="project" value="TreeGrafter"/>
</dbReference>
<protein>
    <submittedName>
        <fullName evidence="6">F420-dependent oxidoreductase</fullName>
    </submittedName>
</protein>
<evidence type="ECO:0000256" key="4">
    <source>
        <dbReference type="ARBA" id="ARBA00023033"/>
    </source>
</evidence>
<sequence>MNGVGCSPVQISVKLAPTFDYPVLERFWRTADDLGFPAVWNYDHFHGLTDPATPTHEGWTSLAAMAVVVRRARVGCLVSGVTFRNPAVLAKMAVTVDHISGGRLDFGIGAGWHEGEHRGYGIEFPAPGRRVAMVDEALTVIRRLWTEEVVDFAGRFYTLEGARCEPKPLQRPYPPIVVGAAQPRMLRVAARHADEWNMPSRDPQAWAAARDELDAACGELGRDPASIRRGVQLFLHPEDPDQTDAELAAIEQYRDLGCQHVVLSFYQPPGDDLLRRCADLL</sequence>
<dbReference type="EMBL" id="ANBP01000005">
    <property type="protein sequence ID" value="KAB7758520.1"/>
    <property type="molecule type" value="Genomic_DNA"/>
</dbReference>
<reference evidence="6 7" key="1">
    <citation type="submission" date="2012-10" db="EMBL/GenBank/DDBJ databases">
        <title>The draft sequence of the Mycobacterium pheli genome.</title>
        <authorList>
            <person name="Pettersson B.M.F."/>
            <person name="Das S."/>
            <person name="Dasgupta S."/>
            <person name="Bhattacharya A."/>
            <person name="Kirsebom L.A."/>
        </authorList>
    </citation>
    <scope>NUCLEOTIDE SEQUENCE [LARGE SCALE GENOMIC DNA]</scope>
    <source>
        <strain evidence="6 7">CCUG 21000</strain>
    </source>
</reference>
<comment type="caution">
    <text evidence="6">The sequence shown here is derived from an EMBL/GenBank/DDBJ whole genome shotgun (WGS) entry which is preliminary data.</text>
</comment>
<dbReference type="SUPFAM" id="SSF51679">
    <property type="entry name" value="Bacterial luciferase-like"/>
    <property type="match status" value="1"/>
</dbReference>
<organism evidence="6 7">
    <name type="scientific">Mycolicibacterium phlei DSM 43239 = CCUG 21000</name>
    <dbReference type="NCBI Taxonomy" id="1226750"/>
    <lineage>
        <taxon>Bacteria</taxon>
        <taxon>Bacillati</taxon>
        <taxon>Actinomycetota</taxon>
        <taxon>Actinomycetes</taxon>
        <taxon>Mycobacteriales</taxon>
        <taxon>Mycobacteriaceae</taxon>
        <taxon>Mycolicibacterium</taxon>
    </lineage>
</organism>
<dbReference type="InterPro" id="IPR019952">
    <property type="entry name" value="F420_OxRdatse_Rv1855c_pred"/>
</dbReference>
<dbReference type="InterPro" id="IPR036661">
    <property type="entry name" value="Luciferase-like_sf"/>
</dbReference>
<dbReference type="PANTHER" id="PTHR42847:SF8">
    <property type="entry name" value="CONSERVED PROTEIN"/>
    <property type="match status" value="1"/>
</dbReference>
<keyword evidence="3" id="KW-0560">Oxidoreductase</keyword>
<accession>A0A5N5VD33</accession>
<dbReference type="Proteomes" id="UP000325690">
    <property type="component" value="Unassembled WGS sequence"/>
</dbReference>
<name>A0A5N5VD33_MYCPH</name>
<dbReference type="AlphaFoldDB" id="A0A5N5VD33"/>
<dbReference type="Pfam" id="PF00296">
    <property type="entry name" value="Bac_luciferase"/>
    <property type="match status" value="1"/>
</dbReference>
<evidence type="ECO:0000313" key="7">
    <source>
        <dbReference type="Proteomes" id="UP000325690"/>
    </source>
</evidence>
<keyword evidence="7" id="KW-1185">Reference proteome</keyword>
<evidence type="ECO:0000256" key="3">
    <source>
        <dbReference type="ARBA" id="ARBA00023002"/>
    </source>
</evidence>
<evidence type="ECO:0000256" key="1">
    <source>
        <dbReference type="ARBA" id="ARBA00022630"/>
    </source>
</evidence>
<evidence type="ECO:0000256" key="2">
    <source>
        <dbReference type="ARBA" id="ARBA00022643"/>
    </source>
</evidence>
<dbReference type="PANTHER" id="PTHR42847">
    <property type="entry name" value="ALKANESULFONATE MONOOXYGENASE"/>
    <property type="match status" value="1"/>
</dbReference>
<dbReference type="InterPro" id="IPR050172">
    <property type="entry name" value="SsuD_RutA_monooxygenase"/>
</dbReference>
<evidence type="ECO:0000259" key="5">
    <source>
        <dbReference type="Pfam" id="PF00296"/>
    </source>
</evidence>
<dbReference type="NCBIfam" id="TIGR03560">
    <property type="entry name" value="F420_Rv1855c"/>
    <property type="match status" value="1"/>
</dbReference>
<keyword evidence="1" id="KW-0285">Flavoprotein</keyword>
<dbReference type="NCBIfam" id="TIGR03619">
    <property type="entry name" value="F420_Rv2161c"/>
    <property type="match status" value="1"/>
</dbReference>
<keyword evidence="4" id="KW-0503">Monooxygenase</keyword>
<proteinExistence type="predicted"/>
<evidence type="ECO:0000313" key="6">
    <source>
        <dbReference type="EMBL" id="KAB7758520.1"/>
    </source>
</evidence>